<dbReference type="AlphaFoldDB" id="A0A7X3K2Q2"/>
<accession>A0A7X3K2Q2</accession>
<proteinExistence type="predicted"/>
<organism evidence="1 2">
    <name type="scientific">Devosia marina</name>
    <dbReference type="NCBI Taxonomy" id="2683198"/>
    <lineage>
        <taxon>Bacteria</taxon>
        <taxon>Pseudomonadati</taxon>
        <taxon>Pseudomonadota</taxon>
        <taxon>Alphaproteobacteria</taxon>
        <taxon>Hyphomicrobiales</taxon>
        <taxon>Devosiaceae</taxon>
        <taxon>Devosia</taxon>
    </lineage>
</organism>
<gene>
    <name evidence="1" type="ORF">GO014_06615</name>
</gene>
<sequence>MCMHCAEGQGCTVYAQRPDVCRGFFCGWFFLEELGPEWHPKQSGVVIRSESFDNDTVTLLILELSAFLVSEEFAGMVGGWVEEGFGVEFERLGPPGHLPAKMRMNELLEEAVAKRDLREMQTIFAWSLAHIDKTHVWERDKTALRSALG</sequence>
<dbReference type="EMBL" id="WQRF01000001">
    <property type="protein sequence ID" value="MVS98692.1"/>
    <property type="molecule type" value="Genomic_DNA"/>
</dbReference>
<comment type="caution">
    <text evidence="1">The sequence shown here is derived from an EMBL/GenBank/DDBJ whole genome shotgun (WGS) entry which is preliminary data.</text>
</comment>
<keyword evidence="2" id="KW-1185">Reference proteome</keyword>
<name>A0A7X3K2Q2_9HYPH</name>
<evidence type="ECO:0000313" key="2">
    <source>
        <dbReference type="Proteomes" id="UP000438106"/>
    </source>
</evidence>
<dbReference type="RefSeq" id="WP_157289569.1">
    <property type="nucleotide sequence ID" value="NZ_WQRF01000001.1"/>
</dbReference>
<evidence type="ECO:0008006" key="3">
    <source>
        <dbReference type="Google" id="ProtNLM"/>
    </source>
</evidence>
<evidence type="ECO:0000313" key="1">
    <source>
        <dbReference type="EMBL" id="MVS98692.1"/>
    </source>
</evidence>
<protein>
    <recommendedName>
        <fullName evidence="3">Zinc/iron-chelating domain-containing protein</fullName>
    </recommendedName>
</protein>
<dbReference type="Proteomes" id="UP000438106">
    <property type="component" value="Unassembled WGS sequence"/>
</dbReference>
<reference evidence="1 2" key="1">
    <citation type="submission" date="2019-12" db="EMBL/GenBank/DDBJ databases">
        <title>Devosia maris sp. nov., isolated from the deep seawater.</title>
        <authorList>
            <person name="Liu Y."/>
        </authorList>
    </citation>
    <scope>NUCLEOTIDE SEQUENCE [LARGE SCALE GENOMIC DNA]</scope>
    <source>
        <strain evidence="1 2">L53-10-65</strain>
    </source>
</reference>